<dbReference type="Proteomes" id="UP001139485">
    <property type="component" value="Unassembled WGS sequence"/>
</dbReference>
<dbReference type="SUPFAM" id="SSF53850">
    <property type="entry name" value="Periplasmic binding protein-like II"/>
    <property type="match status" value="1"/>
</dbReference>
<dbReference type="InterPro" id="IPR039424">
    <property type="entry name" value="SBP_5"/>
</dbReference>
<dbReference type="RefSeq" id="WP_250056246.1">
    <property type="nucleotide sequence ID" value="NZ_JAMJPH010000028.1"/>
</dbReference>
<feature type="domain" description="Solute-binding protein family 5" evidence="2">
    <location>
        <begin position="96"/>
        <end position="424"/>
    </location>
</feature>
<dbReference type="CDD" id="cd00995">
    <property type="entry name" value="PBP2_NikA_DppA_OppA_like"/>
    <property type="match status" value="1"/>
</dbReference>
<dbReference type="Gene3D" id="3.40.190.10">
    <property type="entry name" value="Periplasmic binding protein-like II"/>
    <property type="match status" value="1"/>
</dbReference>
<dbReference type="Pfam" id="PF00496">
    <property type="entry name" value="SBP_bac_5"/>
    <property type="match status" value="1"/>
</dbReference>
<evidence type="ECO:0000313" key="3">
    <source>
        <dbReference type="EMBL" id="MCM0621366.1"/>
    </source>
</evidence>
<dbReference type="PROSITE" id="PS51257">
    <property type="entry name" value="PROKAR_LIPOPROTEIN"/>
    <property type="match status" value="1"/>
</dbReference>
<dbReference type="EMBL" id="JAMOIL010000017">
    <property type="protein sequence ID" value="MCM0621366.1"/>
    <property type="molecule type" value="Genomic_DNA"/>
</dbReference>
<evidence type="ECO:0000256" key="1">
    <source>
        <dbReference type="SAM" id="SignalP"/>
    </source>
</evidence>
<protein>
    <submittedName>
        <fullName evidence="3">ABC transporter substrate-binding protein</fullName>
    </submittedName>
</protein>
<reference evidence="3" key="1">
    <citation type="submission" date="2022-05" db="EMBL/GenBank/DDBJ databases">
        <authorList>
            <person name="Tuo L."/>
        </authorList>
    </citation>
    <scope>NUCLEOTIDE SEQUENCE</scope>
    <source>
        <strain evidence="3">BSK12Z-4</strain>
    </source>
</reference>
<name>A0A9X2IF10_9ACTN</name>
<sequence>MSQTRLAPVSRALVGIAALVLAGGSLTACASAVQQEASGGSGECVDGGTLTIANAQAPIPERVLAQGAANQWWARGVFEPLAYGTAEDPTALDLVLASDISLSDDDLTAVITLNEGVTFSTGRDMTADDVVWTFETAASETSPSDVKAILATWDIEKTGDLEVTITGQNPLTPVLASTLDLTPIVDSETYDGLLDGSQMIGTGPYVVSDYTAGAGITLERRDDYWGEEPSLATVQVDTIADSTAQISALRSGSTAIASGLTIQDATTLVDGDDSFSLSSGADAVFPLVIDTTKGAGADVKVRQAIAMAIDRDRINEQVFSGLGDTDGLYWSPSSPDYPTDQAGFTYDPDAASALVKEAGAEGETVTITYLNIPTLAAEYQIIANNLEAIGLTVKATPLAGPDFQARAAEQAAGNYLILRGSNGGTAFMLQTNADLRLAGAHRVFDTPEYEKLVNAVIAAGEDSAEATAALTEYMNEQAFLDVLVTAPFPSVVDSSVQGIAYSLGGTNYYDACVTQ</sequence>
<dbReference type="PANTHER" id="PTHR30290">
    <property type="entry name" value="PERIPLASMIC BINDING COMPONENT OF ABC TRANSPORTER"/>
    <property type="match status" value="1"/>
</dbReference>
<dbReference type="GO" id="GO:1904680">
    <property type="term" value="F:peptide transmembrane transporter activity"/>
    <property type="evidence" value="ECO:0007669"/>
    <property type="project" value="TreeGrafter"/>
</dbReference>
<dbReference type="AlphaFoldDB" id="A0A9X2IF10"/>
<feature type="chain" id="PRO_5040796117" evidence="1">
    <location>
        <begin position="31"/>
        <end position="515"/>
    </location>
</feature>
<evidence type="ECO:0000313" key="4">
    <source>
        <dbReference type="Proteomes" id="UP001139485"/>
    </source>
</evidence>
<evidence type="ECO:0000259" key="2">
    <source>
        <dbReference type="Pfam" id="PF00496"/>
    </source>
</evidence>
<dbReference type="InterPro" id="IPR000914">
    <property type="entry name" value="SBP_5_dom"/>
</dbReference>
<dbReference type="Gene3D" id="3.10.105.10">
    <property type="entry name" value="Dipeptide-binding Protein, Domain 3"/>
    <property type="match status" value="1"/>
</dbReference>
<dbReference type="GO" id="GO:0015833">
    <property type="term" value="P:peptide transport"/>
    <property type="evidence" value="ECO:0007669"/>
    <property type="project" value="TreeGrafter"/>
</dbReference>
<gene>
    <name evidence="3" type="ORF">M8330_13810</name>
</gene>
<proteinExistence type="predicted"/>
<comment type="caution">
    <text evidence="3">The sequence shown here is derived from an EMBL/GenBank/DDBJ whole genome shotgun (WGS) entry which is preliminary data.</text>
</comment>
<accession>A0A9X2IF10</accession>
<organism evidence="3 4">
    <name type="scientific">Nocardioides bruguierae</name>
    <dbReference type="NCBI Taxonomy" id="2945102"/>
    <lineage>
        <taxon>Bacteria</taxon>
        <taxon>Bacillati</taxon>
        <taxon>Actinomycetota</taxon>
        <taxon>Actinomycetes</taxon>
        <taxon>Propionibacteriales</taxon>
        <taxon>Nocardioidaceae</taxon>
        <taxon>Nocardioides</taxon>
    </lineage>
</organism>
<keyword evidence="4" id="KW-1185">Reference proteome</keyword>
<dbReference type="PANTHER" id="PTHR30290:SF65">
    <property type="entry name" value="MONOACYL PHOSPHATIDYLINOSITOL TETRAMANNOSIDE-BINDING PROTEIN LPQW-RELATED"/>
    <property type="match status" value="1"/>
</dbReference>
<keyword evidence="1" id="KW-0732">Signal</keyword>
<feature type="signal peptide" evidence="1">
    <location>
        <begin position="1"/>
        <end position="30"/>
    </location>
</feature>